<dbReference type="CDD" id="cd00064">
    <property type="entry name" value="FU"/>
    <property type="match status" value="1"/>
</dbReference>
<dbReference type="InterPro" id="IPR009030">
    <property type="entry name" value="Growth_fac_rcpt_cys_sf"/>
</dbReference>
<dbReference type="AlphaFoldDB" id="A0A077ZP52"/>
<dbReference type="Gene3D" id="2.10.220.10">
    <property type="entry name" value="Hormone Receptor, Insulin-like Growth Factor Receptor 1, Chain A, domain 2"/>
    <property type="match status" value="1"/>
</dbReference>
<organism evidence="1 2">
    <name type="scientific">Stylonychia lemnae</name>
    <name type="common">Ciliate</name>
    <dbReference type="NCBI Taxonomy" id="5949"/>
    <lineage>
        <taxon>Eukaryota</taxon>
        <taxon>Sar</taxon>
        <taxon>Alveolata</taxon>
        <taxon>Ciliophora</taxon>
        <taxon>Intramacronucleata</taxon>
        <taxon>Spirotrichea</taxon>
        <taxon>Stichotrichia</taxon>
        <taxon>Sporadotrichida</taxon>
        <taxon>Oxytrichidae</taxon>
        <taxon>Stylonychinae</taxon>
        <taxon>Stylonychia</taxon>
    </lineage>
</organism>
<evidence type="ECO:0000313" key="1">
    <source>
        <dbReference type="EMBL" id="CDW71165.1"/>
    </source>
</evidence>
<dbReference type="SUPFAM" id="SSF57184">
    <property type="entry name" value="Growth factor receptor domain"/>
    <property type="match status" value="1"/>
</dbReference>
<evidence type="ECO:0000313" key="2">
    <source>
        <dbReference type="Proteomes" id="UP000039865"/>
    </source>
</evidence>
<gene>
    <name evidence="1" type="primary">Contig17299.g18428</name>
    <name evidence="1" type="ORF">STYLEM_104</name>
</gene>
<proteinExistence type="predicted"/>
<accession>A0A077ZP52</accession>
<dbReference type="EMBL" id="CCKQ01000100">
    <property type="protein sequence ID" value="CDW71165.1"/>
    <property type="molecule type" value="Genomic_DNA"/>
</dbReference>
<dbReference type="OrthoDB" id="327389at2759"/>
<dbReference type="InParanoid" id="A0A077ZP52"/>
<dbReference type="Proteomes" id="UP000039865">
    <property type="component" value="Unassembled WGS sequence"/>
</dbReference>
<keyword evidence="2" id="KW-1185">Reference proteome</keyword>
<name>A0A077ZP52_STYLE</name>
<dbReference type="InterPro" id="IPR006212">
    <property type="entry name" value="Furin_repeat"/>
</dbReference>
<sequence>MNRQHSIQKTHLIQTSKVIHQVVMNVMKVFSNMSLIRPTFIILILTSNITQQQKYVYQIAVLQVVNWQTIHIQESVNFQVFIANTEIFQMVVGNAVFRITNAGIISMFNNTAVTPSSYIQGSAFQFCASCSDQSLQSVNTDQSFFQQCGYNKQGAMCQASNSLSIHNKCFKCKDTYIASKMGMGYECEACWSYYNLNSSSQTLEEDIYSNSYTCNQSFLKKMKFRLFRSNLPSSVCQQGYSLSGGTCVLNCPIGQFSLLESDLNYQLKTATCSQCSTNCLSCLSSESTQCTKCTGGYYLGIVNVIQQSGECLVKQESTESITLYLTSTRDTSEELVITTSSTKTTFDNLPEAINRAYEIAAPYKGMTITIQLADASYGIFRKDLKKVFYNAFAKDYVDPQFTLKIVSTRADKSIIYNKVGGSFQILVPEALEFNNIIVNGLDSIFPCIQKQQQIQKYSINFCGDTMLRKSRTICPLRISNGLFVMRAHINSLSQSSKITISLGSLIKTPSNKPYHIEITGTTFSSFQTCGAIISNTFYDEIDIVINSTVAKYYPTINTYAQQKIIWTNEARNVYDKDYNTFDPTDSAFNSIIIMANNDFKYMNTLKNNYQDIYLTLKHTRYVGTIISLNQYKGRLYLQNNKFQNLKERLVTCNSNWTLLYPETKYDYVALDTEDDSDQNTKFPKYRYLQLKNLVSLTDYKGKLIVIKDNTFSNTFHSGPAIRIQGYQDQIDFQILIRGNTFTNMIGVVRTSVIHIEKHQLMDTDIKAEKALKCSGGIEISENKFKSITGCEMVDSTLILLACRNLYYDVYPNVDSTNYKTYTVLYDQFGTNMESFPTNLQNIQEDLRILAQQSTALKTIQYYDEATKQLSIDYQINIYKIVLNLNNYQECTKGVTYLDNQGQNQYWYNGNLINLLGITDVLIEQEYFLNIGDHTQENLDLIADQAGIRRLSTSKILLVSNTANNYFFS</sequence>
<protein>
    <submittedName>
        <fullName evidence="1">Uncharacterized protein</fullName>
    </submittedName>
</protein>
<reference evidence="1 2" key="1">
    <citation type="submission" date="2014-06" db="EMBL/GenBank/DDBJ databases">
        <authorList>
            <person name="Swart Estienne"/>
        </authorList>
    </citation>
    <scope>NUCLEOTIDE SEQUENCE [LARGE SCALE GENOMIC DNA]</scope>
    <source>
        <strain evidence="1 2">130c</strain>
    </source>
</reference>